<dbReference type="STRING" id="696281.Desru_2498"/>
<dbReference type="Pfam" id="PF17820">
    <property type="entry name" value="PDZ_6"/>
    <property type="match status" value="1"/>
</dbReference>
<keyword evidence="4" id="KW-0720">Serine protease</keyword>
<evidence type="ECO:0000259" key="5">
    <source>
        <dbReference type="PROSITE" id="PS50106"/>
    </source>
</evidence>
<dbReference type="InterPro" id="IPR012854">
    <property type="entry name" value="Cu_amine_oxidase-like_N"/>
</dbReference>
<dbReference type="KEGG" id="dru:Desru_2498"/>
<dbReference type="Proteomes" id="UP000009234">
    <property type="component" value="Chromosome"/>
</dbReference>
<evidence type="ECO:0000313" key="6">
    <source>
        <dbReference type="EMBL" id="AEG60729.1"/>
    </source>
</evidence>
<dbReference type="GO" id="GO:0008236">
    <property type="term" value="F:serine-type peptidase activity"/>
    <property type="evidence" value="ECO:0007669"/>
    <property type="project" value="UniProtKB-KW"/>
</dbReference>
<dbReference type="InterPro" id="IPR036034">
    <property type="entry name" value="PDZ_sf"/>
</dbReference>
<evidence type="ECO:0000313" key="7">
    <source>
        <dbReference type="Proteomes" id="UP000009234"/>
    </source>
</evidence>
<keyword evidence="7" id="KW-1185">Reference proteome</keyword>
<keyword evidence="3" id="KW-0378">Hydrolase</keyword>
<keyword evidence="2 6" id="KW-0645">Protease</keyword>
<dbReference type="InterPro" id="IPR005151">
    <property type="entry name" value="Tail-specific_protease"/>
</dbReference>
<dbReference type="Pfam" id="PF03572">
    <property type="entry name" value="Peptidase_S41"/>
    <property type="match status" value="1"/>
</dbReference>
<dbReference type="PROSITE" id="PS50106">
    <property type="entry name" value="PDZ"/>
    <property type="match status" value="1"/>
</dbReference>
<dbReference type="CDD" id="cd06782">
    <property type="entry name" value="cpPDZ_CPP-like"/>
    <property type="match status" value="1"/>
</dbReference>
<dbReference type="FunFam" id="2.30.42.10:FF:000063">
    <property type="entry name" value="Peptidase, S41 family"/>
    <property type="match status" value="1"/>
</dbReference>
<evidence type="ECO:0000256" key="2">
    <source>
        <dbReference type="ARBA" id="ARBA00022670"/>
    </source>
</evidence>
<dbReference type="GO" id="GO:0007165">
    <property type="term" value="P:signal transduction"/>
    <property type="evidence" value="ECO:0007669"/>
    <property type="project" value="TreeGrafter"/>
</dbReference>
<dbReference type="InterPro" id="IPR001478">
    <property type="entry name" value="PDZ"/>
</dbReference>
<dbReference type="SMART" id="SM00245">
    <property type="entry name" value="TSPc"/>
    <property type="match status" value="1"/>
</dbReference>
<evidence type="ECO:0000256" key="1">
    <source>
        <dbReference type="ARBA" id="ARBA00009179"/>
    </source>
</evidence>
<proteinExistence type="inferred from homology"/>
<dbReference type="SUPFAM" id="SSF55383">
    <property type="entry name" value="Copper amine oxidase, domain N"/>
    <property type="match status" value="2"/>
</dbReference>
<dbReference type="InterPro" id="IPR004447">
    <property type="entry name" value="Peptidase_S41A"/>
</dbReference>
<accession>F6DP10</accession>
<evidence type="ECO:0000256" key="4">
    <source>
        <dbReference type="ARBA" id="ARBA00022825"/>
    </source>
</evidence>
<feature type="domain" description="PDZ" evidence="5">
    <location>
        <begin position="72"/>
        <end position="140"/>
    </location>
</feature>
<sequence length="472" mass="51569">MILTFVSLFWSAPAYAEDGGLTEASTLGEVFGYIKNYHLMEHDADALLQASIKGMLDVVDDPYTVYFTPGELEQFSDELNGDFEGIGIELEIKDQLPRVVKVFSGTPAQKAGLQSGDVIVAIEGQEAKGLSIYEVVGALQGKKGTQVHITVEREGQPDFQLALTRDTVDLPTAQGKLLDHNIGYLAIESFGMETGQEIQASLLELKEQGMQSLIIDLRNNGGGYVDAALEAASYLLGKGKTVFITEYREGDQEVFATELDNLIEKLPMVVLINENSASASEILAGALQDYGMATLMGTQTYGKGTVQDVVPLENGGALKLTTAYYLTPKERRIDGQGLHPERVVSSPELQLYAAKQLLAPTSTTEIKFAAGAPRVTINQEEYLLPGAMFEEKGQFYIPLRFTLEALGFEVKWQTESNSIQVSGQGKTWLLPLNNTIASSPLIRGEVTYLPVKELTLWGAQVQVEENTILIKR</sequence>
<dbReference type="Gene3D" id="3.90.226.10">
    <property type="entry name" value="2-enoyl-CoA Hydratase, Chain A, domain 1"/>
    <property type="match status" value="1"/>
</dbReference>
<organism evidence="6 7">
    <name type="scientific">Desulforamulus ruminis (strain ATCC 23193 / DSM 2154 / NCIMB 8452 / DL)</name>
    <name type="common">Desulfotomaculum ruminis</name>
    <dbReference type="NCBI Taxonomy" id="696281"/>
    <lineage>
        <taxon>Bacteria</taxon>
        <taxon>Bacillati</taxon>
        <taxon>Bacillota</taxon>
        <taxon>Clostridia</taxon>
        <taxon>Eubacteriales</taxon>
        <taxon>Peptococcaceae</taxon>
        <taxon>Desulforamulus</taxon>
    </lineage>
</organism>
<dbReference type="SUPFAM" id="SSF50156">
    <property type="entry name" value="PDZ domain-like"/>
    <property type="match status" value="1"/>
</dbReference>
<comment type="similarity">
    <text evidence="1">Belongs to the peptidase S41A family.</text>
</comment>
<dbReference type="Gene3D" id="3.30.457.10">
    <property type="entry name" value="Copper amine oxidase-like, N-terminal domain"/>
    <property type="match status" value="1"/>
</dbReference>
<dbReference type="InterPro" id="IPR029045">
    <property type="entry name" value="ClpP/crotonase-like_dom_sf"/>
</dbReference>
<reference evidence="6 7" key="2">
    <citation type="journal article" date="2012" name="Stand. Genomic Sci.">
        <title>Complete genome sequence of the sulfate-reducing firmicute Desulfotomaculum ruminis type strain (DL(T)).</title>
        <authorList>
            <person name="Spring S."/>
            <person name="Visser M."/>
            <person name="Lu M."/>
            <person name="Copeland A."/>
            <person name="Lapidus A."/>
            <person name="Lucas S."/>
            <person name="Cheng J.F."/>
            <person name="Han C."/>
            <person name="Tapia R."/>
            <person name="Goodwin L.A."/>
            <person name="Pitluck S."/>
            <person name="Ivanova N."/>
            <person name="Land M."/>
            <person name="Hauser L."/>
            <person name="Larimer F."/>
            <person name="Rohde M."/>
            <person name="Goker M."/>
            <person name="Detter J.C."/>
            <person name="Kyrpides N.C."/>
            <person name="Woyke T."/>
            <person name="Schaap P.J."/>
            <person name="Plugge C.M."/>
            <person name="Muyzer G."/>
            <person name="Kuever J."/>
            <person name="Pereira I.A."/>
            <person name="Parshina S.N."/>
            <person name="Bernier-Latmani R."/>
            <person name="Stams A.J."/>
            <person name="Klenk H.P."/>
        </authorList>
    </citation>
    <scope>NUCLEOTIDE SEQUENCE [LARGE SCALE GENOMIC DNA]</scope>
    <source>
        <strain evidence="7">ATCC 23193 / DSM 2154 / NCIB 8452 / DL</strain>
    </source>
</reference>
<dbReference type="Gene3D" id="2.30.42.10">
    <property type="match status" value="1"/>
</dbReference>
<dbReference type="HOGENOM" id="CLU_017295_3_1_9"/>
<dbReference type="CDD" id="cd07560">
    <property type="entry name" value="Peptidase_S41_CPP"/>
    <property type="match status" value="1"/>
</dbReference>
<protein>
    <submittedName>
        <fullName evidence="6">Carboxyl-terminal protease</fullName>
    </submittedName>
</protein>
<dbReference type="Gene3D" id="3.30.750.44">
    <property type="match status" value="1"/>
</dbReference>
<dbReference type="MEROPS" id="S41.004"/>
<dbReference type="PANTHER" id="PTHR32060:SF30">
    <property type="entry name" value="CARBOXY-TERMINAL PROCESSING PROTEASE CTPA"/>
    <property type="match status" value="1"/>
</dbReference>
<dbReference type="InterPro" id="IPR036582">
    <property type="entry name" value="Mao_N_sf"/>
</dbReference>
<dbReference type="eggNOG" id="COG0793">
    <property type="taxonomic scope" value="Bacteria"/>
</dbReference>
<reference evidence="7" key="1">
    <citation type="submission" date="2011-05" db="EMBL/GenBank/DDBJ databases">
        <title>Complete sequence of Desulfotomaculum ruminis DSM 2154.</title>
        <authorList>
            <person name="Lucas S."/>
            <person name="Copeland A."/>
            <person name="Lapidus A."/>
            <person name="Cheng J.-F."/>
            <person name="Goodwin L."/>
            <person name="Pitluck S."/>
            <person name="Lu M."/>
            <person name="Detter J.C."/>
            <person name="Han C."/>
            <person name="Tapia R."/>
            <person name="Land M."/>
            <person name="Hauser L."/>
            <person name="Kyrpides N."/>
            <person name="Ivanova N."/>
            <person name="Mikhailova N."/>
            <person name="Pagani I."/>
            <person name="Stams A.J.M."/>
            <person name="Plugge C.M."/>
            <person name="Muyzer G."/>
            <person name="Kuever J."/>
            <person name="Parshina S.N."/>
            <person name="Ivanova A.E."/>
            <person name="Nazina T.N."/>
            <person name="Brambilla E."/>
            <person name="Spring S."/>
            <person name="Klenk H.-P."/>
            <person name="Woyke T."/>
        </authorList>
    </citation>
    <scope>NUCLEOTIDE SEQUENCE [LARGE SCALE GENOMIC DNA]</scope>
    <source>
        <strain evidence="7">ATCC 23193 / DSM 2154 / NCIB 8452 / DL</strain>
    </source>
</reference>
<name>F6DP10_DESRL</name>
<dbReference type="SUPFAM" id="SSF52096">
    <property type="entry name" value="ClpP/crotonase"/>
    <property type="match status" value="1"/>
</dbReference>
<dbReference type="InterPro" id="IPR041489">
    <property type="entry name" value="PDZ_6"/>
</dbReference>
<dbReference type="NCBIfam" id="TIGR00225">
    <property type="entry name" value="prc"/>
    <property type="match status" value="1"/>
</dbReference>
<dbReference type="Pfam" id="PF07833">
    <property type="entry name" value="Cu_amine_oxidN1"/>
    <property type="match status" value="1"/>
</dbReference>
<dbReference type="EMBL" id="CP002780">
    <property type="protein sequence ID" value="AEG60729.1"/>
    <property type="molecule type" value="Genomic_DNA"/>
</dbReference>
<gene>
    <name evidence="6" type="ordered locus">Desru_2498</name>
</gene>
<dbReference type="AlphaFoldDB" id="F6DP10"/>
<dbReference type="SMART" id="SM00228">
    <property type="entry name" value="PDZ"/>
    <property type="match status" value="1"/>
</dbReference>
<dbReference type="GO" id="GO:0006508">
    <property type="term" value="P:proteolysis"/>
    <property type="evidence" value="ECO:0007669"/>
    <property type="project" value="UniProtKB-KW"/>
</dbReference>
<dbReference type="GO" id="GO:0004175">
    <property type="term" value="F:endopeptidase activity"/>
    <property type="evidence" value="ECO:0007669"/>
    <property type="project" value="TreeGrafter"/>
</dbReference>
<dbReference type="GO" id="GO:0030288">
    <property type="term" value="C:outer membrane-bounded periplasmic space"/>
    <property type="evidence" value="ECO:0007669"/>
    <property type="project" value="TreeGrafter"/>
</dbReference>
<dbReference type="PANTHER" id="PTHR32060">
    <property type="entry name" value="TAIL-SPECIFIC PROTEASE"/>
    <property type="match status" value="1"/>
</dbReference>
<evidence type="ECO:0000256" key="3">
    <source>
        <dbReference type="ARBA" id="ARBA00022801"/>
    </source>
</evidence>